<accession>A0ABU6BEY4</accession>
<dbReference type="EMBL" id="JPYA02000001">
    <property type="protein sequence ID" value="MEB3750502.1"/>
    <property type="molecule type" value="Genomic_DNA"/>
</dbReference>
<proteinExistence type="predicted"/>
<sequence length="289" mass="32924">MNRRTTIAMALVILIGAAAFLSSVWERSRTAETIKFFPLDREAVFTEAKTSLTLNEKKQSGRYALRWATMSILNRPAYLRQDVSLLFVDGRLADVLSKWQTDTAALDMEKTVRTQDSRLFQAVSFHHAELHKNSDITSSQAMSSAYLYVIDSPYRPLTSFRRPKTAAEREWQRVLNKAVNEFLRHKADELLAHFSLAKDDYYALYLPELVAYTEQPLPGLPPAKTEAMIGRLWEGLYKSYILGIKKEDGSILSPLGSTMPLILIRKDYRQILVLFEAQNGDKIMLIQAA</sequence>
<comment type="caution">
    <text evidence="1">The sequence shown here is derived from an EMBL/GenBank/DDBJ whole genome shotgun (WGS) entry which is preliminary data.</text>
</comment>
<name>A0ABU6BEY4_9BACL</name>
<reference evidence="1 2" key="1">
    <citation type="journal article" date="2014" name="Genome Announc.">
        <title>Draft Genome Sequence of Geobacillus icigianus Strain G1w1T Isolated from Hot Springs in the Valley of Geysers, Kamchatka (Russian Federation).</title>
        <authorList>
            <person name="Bryanskaya A.V."/>
            <person name="Rozanov A.S."/>
            <person name="Logacheva M.D."/>
            <person name="Kotenko A.V."/>
            <person name="Peltek S.E."/>
        </authorList>
    </citation>
    <scope>NUCLEOTIDE SEQUENCE [LARGE SCALE GENOMIC DNA]</scope>
    <source>
        <strain evidence="1 2">G1w1</strain>
    </source>
</reference>
<protein>
    <recommendedName>
        <fullName evidence="3">DUF3919 domain-containing protein</fullName>
    </recommendedName>
</protein>
<keyword evidence="2" id="KW-1185">Reference proteome</keyword>
<evidence type="ECO:0000313" key="2">
    <source>
        <dbReference type="Proteomes" id="UP000029267"/>
    </source>
</evidence>
<dbReference type="RefSeq" id="WP_033018977.1">
    <property type="nucleotide sequence ID" value="NZ_JPYA02000001.1"/>
</dbReference>
<evidence type="ECO:0008006" key="3">
    <source>
        <dbReference type="Google" id="ProtNLM"/>
    </source>
</evidence>
<organism evidence="1 2">
    <name type="scientific">Geobacillus icigianus</name>
    <dbReference type="NCBI Taxonomy" id="1430331"/>
    <lineage>
        <taxon>Bacteria</taxon>
        <taxon>Bacillati</taxon>
        <taxon>Bacillota</taxon>
        <taxon>Bacilli</taxon>
        <taxon>Bacillales</taxon>
        <taxon>Anoxybacillaceae</taxon>
        <taxon>Geobacillus</taxon>
    </lineage>
</organism>
<gene>
    <name evidence="1" type="ORF">EP10_001341</name>
</gene>
<evidence type="ECO:0000313" key="1">
    <source>
        <dbReference type="EMBL" id="MEB3750502.1"/>
    </source>
</evidence>
<dbReference type="Proteomes" id="UP000029267">
    <property type="component" value="Unassembled WGS sequence"/>
</dbReference>